<protein>
    <recommendedName>
        <fullName evidence="3">DUF3558 domain-containing protein</fullName>
    </recommendedName>
</protein>
<proteinExistence type="predicted"/>
<reference evidence="1 2" key="1">
    <citation type="submission" date="2018-02" db="EMBL/GenBank/DDBJ databases">
        <title>8 Nocardia nova and 1 Nocardia cyriacigeorgica strain used for evolution to TMP-SMX.</title>
        <authorList>
            <person name="Mehta H."/>
            <person name="Weng J."/>
            <person name="Shamoo Y."/>
        </authorList>
    </citation>
    <scope>NUCLEOTIDE SEQUENCE [LARGE SCALE GENOMIC DNA]</scope>
    <source>
        <strain evidence="1 2">BAA2227</strain>
    </source>
</reference>
<evidence type="ECO:0000313" key="1">
    <source>
        <dbReference type="EMBL" id="PPJ29324.1"/>
    </source>
</evidence>
<gene>
    <name evidence="1" type="ORF">C5F51_12925</name>
</gene>
<accession>A0A2S6A8J5</accession>
<keyword evidence="2" id="KW-1185">Reference proteome</keyword>
<organism evidence="1 2">
    <name type="scientific">Nocardia nova</name>
    <dbReference type="NCBI Taxonomy" id="37330"/>
    <lineage>
        <taxon>Bacteria</taxon>
        <taxon>Bacillati</taxon>
        <taxon>Actinomycetota</taxon>
        <taxon>Actinomycetes</taxon>
        <taxon>Mycobacteriales</taxon>
        <taxon>Nocardiaceae</taxon>
        <taxon>Nocardia</taxon>
    </lineage>
</organism>
<comment type="caution">
    <text evidence="1">The sequence shown here is derived from an EMBL/GenBank/DDBJ whole genome shotgun (WGS) entry which is preliminary data.</text>
</comment>
<evidence type="ECO:0008006" key="3">
    <source>
        <dbReference type="Google" id="ProtNLM"/>
    </source>
</evidence>
<dbReference type="AlphaFoldDB" id="A0A2S6A8J5"/>
<evidence type="ECO:0000313" key="2">
    <source>
        <dbReference type="Proteomes" id="UP000238356"/>
    </source>
</evidence>
<name>A0A2S6A8J5_9NOCA</name>
<dbReference type="EMBL" id="PSZD01000006">
    <property type="protein sequence ID" value="PPJ29324.1"/>
    <property type="molecule type" value="Genomic_DNA"/>
</dbReference>
<dbReference type="Proteomes" id="UP000238356">
    <property type="component" value="Unassembled WGS sequence"/>
</dbReference>
<sequence length="197" mass="21929">MVVLLLIPVVVVLSVRYRHVHSPSGTIATATPAPTQCRLDPGVLAQTRAHNFEQLTDQSAAHLPEGGDLNLSCNWGQVRGEDGIDPRHLEFRVQRFDIPRTGGTAREQFDRQAQTPYAMGRRTDTAVPGLGDGATFAVTTDRNDQSLMRLAVWQGNLLVNVYVRGEQRHLFRTTQMSTEEARQSSIAVAKELLQRTW</sequence>